<name>E2AV32_CAMFO</name>
<dbReference type="InParanoid" id="E2AV32"/>
<dbReference type="PANTHER" id="PTHR13347:SF1">
    <property type="entry name" value="HEAT REPEAT-CONTAINING PROTEIN 3"/>
    <property type="match status" value="1"/>
</dbReference>
<dbReference type="GO" id="GO:0051082">
    <property type="term" value="F:unfolded protein binding"/>
    <property type="evidence" value="ECO:0007669"/>
    <property type="project" value="TreeGrafter"/>
</dbReference>
<dbReference type="Gene3D" id="1.25.10.10">
    <property type="entry name" value="Leucine-rich Repeat Variant"/>
    <property type="match status" value="1"/>
</dbReference>
<dbReference type="EMBL" id="GL443013">
    <property type="protein sequence ID" value="EFN62699.1"/>
    <property type="molecule type" value="Genomic_DNA"/>
</dbReference>
<evidence type="ECO:0000256" key="2">
    <source>
        <dbReference type="SAM" id="MobiDB-lite"/>
    </source>
</evidence>
<dbReference type="InterPro" id="IPR057990">
    <property type="entry name" value="TPR_SYO1"/>
</dbReference>
<reference evidence="4 5" key="1">
    <citation type="journal article" date="2010" name="Science">
        <title>Genomic comparison of the ants Camponotus floridanus and Harpegnathos saltator.</title>
        <authorList>
            <person name="Bonasio R."/>
            <person name="Zhang G."/>
            <person name="Ye C."/>
            <person name="Mutti N.S."/>
            <person name="Fang X."/>
            <person name="Qin N."/>
            <person name="Donahue G."/>
            <person name="Yang P."/>
            <person name="Li Q."/>
            <person name="Li C."/>
            <person name="Zhang P."/>
            <person name="Huang Z."/>
            <person name="Berger S.L."/>
            <person name="Reinberg D."/>
            <person name="Wang J."/>
            <person name="Liebig J."/>
        </authorList>
    </citation>
    <scope>NUCLEOTIDE SEQUENCE [LARGE SCALE GENOMIC DNA]</scope>
    <source>
        <strain evidence="5">C129</strain>
    </source>
</reference>
<dbReference type="FunCoup" id="E2AV32">
    <property type="interactions" value="92"/>
</dbReference>
<evidence type="ECO:0000313" key="4">
    <source>
        <dbReference type="EMBL" id="EFN62699.1"/>
    </source>
</evidence>
<dbReference type="Proteomes" id="UP000000311">
    <property type="component" value="Unassembled WGS sequence"/>
</dbReference>
<dbReference type="KEGG" id="cfo:105256344"/>
<feature type="compositionally biased region" description="Basic residues" evidence="2">
    <location>
        <begin position="1"/>
        <end position="12"/>
    </location>
</feature>
<dbReference type="InterPro" id="IPR016024">
    <property type="entry name" value="ARM-type_fold"/>
</dbReference>
<protein>
    <submittedName>
        <fullName evidence="4">HEAT repeat-containing protein 3</fullName>
    </submittedName>
</protein>
<sequence length="637" mass="72054">MGKQKRQRHKPHKENPTGLPSVKEFELSEGITEGAKEKVLQNAYGDVQSCNLEEKLSALQILASMSCDSSMAKQIAKDGIAKIIGPLLMDRNAAIQANTIHTLRDIAENGREDAYNDLIKDDIMTPLTAFLKQHSDWEPKKAREEKETFIQAIDLLRILCANNEIALKCVNEEDLVSFLIKFLDINIYGMEIVTIATQCMVCLSDENDIAIKKIKQSQSILFNLLDLKMDDEKTASKMLALKTSVANLLININNYADSNQMQMFCKMLLILSEVLAVDHKQVLACLISILPHENNAASNDKRKKVQENRKILESQEQALQILANLCYEDEDSDSDIDSDIDNPETIDIESECLDDDSMNDNLKITSTFPVELIEVVSNCNLIDKIWDKTELVVDKDSQEILNQTTEGKAVIKQFHDIRCAAYLCLNNLLSSIEIDVFGGIDNLYRKWLEIGTAIFKDVTSNDIELLEAATAAMRAILQQLAEVRANVFKQLTVDDCQPMLNGVRQCSNANVRVNLIRMLCNLVQILMNNKNSEDYEMIKFISTFLLNICTTETQAWIIAESIDAIMDIYAEDETDCLAAEIELVPKLLSIIPHFKSKVRQQKKQLKDNMSVVSTVNANLTRFIKYKQKQIRNLRQKS</sequence>
<keyword evidence="5" id="KW-1185">Reference proteome</keyword>
<proteinExistence type="inferred from homology"/>
<comment type="similarity">
    <text evidence="1">Belongs to the nuclear import and ribosome assembly adapter family.</text>
</comment>
<gene>
    <name evidence="4" type="ORF">EAG_05487</name>
</gene>
<dbReference type="AlphaFoldDB" id="E2AV32"/>
<evidence type="ECO:0000256" key="1">
    <source>
        <dbReference type="ARBA" id="ARBA00049983"/>
    </source>
</evidence>
<dbReference type="CDD" id="cd13394">
    <property type="entry name" value="Syo1_like"/>
    <property type="match status" value="1"/>
</dbReference>
<organism evidence="5">
    <name type="scientific">Camponotus floridanus</name>
    <name type="common">Florida carpenter ant</name>
    <dbReference type="NCBI Taxonomy" id="104421"/>
    <lineage>
        <taxon>Eukaryota</taxon>
        <taxon>Metazoa</taxon>
        <taxon>Ecdysozoa</taxon>
        <taxon>Arthropoda</taxon>
        <taxon>Hexapoda</taxon>
        <taxon>Insecta</taxon>
        <taxon>Pterygota</taxon>
        <taxon>Neoptera</taxon>
        <taxon>Endopterygota</taxon>
        <taxon>Hymenoptera</taxon>
        <taxon>Apocrita</taxon>
        <taxon>Aculeata</taxon>
        <taxon>Formicoidea</taxon>
        <taxon>Formicidae</taxon>
        <taxon>Formicinae</taxon>
        <taxon>Camponotus</taxon>
    </lineage>
</organism>
<dbReference type="InterPro" id="IPR011989">
    <property type="entry name" value="ARM-like"/>
</dbReference>
<feature type="domain" description="SYO1-like TPR repeats" evidence="3">
    <location>
        <begin position="371"/>
        <end position="629"/>
    </location>
</feature>
<dbReference type="PANTHER" id="PTHR13347">
    <property type="entry name" value="HEAT REPEAT-CONTAINING PROTEIN 3"/>
    <property type="match status" value="1"/>
</dbReference>
<dbReference type="OMA" id="ENELHAD"/>
<dbReference type="OrthoDB" id="288703at2759"/>
<accession>E2AV32</accession>
<dbReference type="GO" id="GO:0006606">
    <property type="term" value="P:protein import into nucleus"/>
    <property type="evidence" value="ECO:0007669"/>
    <property type="project" value="TreeGrafter"/>
</dbReference>
<dbReference type="InterPro" id="IPR052616">
    <property type="entry name" value="SYO1-like"/>
</dbReference>
<evidence type="ECO:0000313" key="5">
    <source>
        <dbReference type="Proteomes" id="UP000000311"/>
    </source>
</evidence>
<dbReference type="STRING" id="104421.E2AV32"/>
<evidence type="ECO:0000259" key="3">
    <source>
        <dbReference type="Pfam" id="PF25567"/>
    </source>
</evidence>
<dbReference type="Pfam" id="PF25567">
    <property type="entry name" value="TPR_SYO1"/>
    <property type="match status" value="1"/>
</dbReference>
<dbReference type="SUPFAM" id="SSF48371">
    <property type="entry name" value="ARM repeat"/>
    <property type="match status" value="1"/>
</dbReference>
<feature type="region of interest" description="Disordered" evidence="2">
    <location>
        <begin position="1"/>
        <end position="22"/>
    </location>
</feature>
<dbReference type="GO" id="GO:0042273">
    <property type="term" value="P:ribosomal large subunit biogenesis"/>
    <property type="evidence" value="ECO:0007669"/>
    <property type="project" value="TreeGrafter"/>
</dbReference>